<name>A0A951QL17_9CYAN</name>
<organism evidence="2 3">
    <name type="scientific">Cyanomargarita calcarea GSE-NOS-MK-12-04C</name>
    <dbReference type="NCBI Taxonomy" id="2839659"/>
    <lineage>
        <taxon>Bacteria</taxon>
        <taxon>Bacillati</taxon>
        <taxon>Cyanobacteriota</taxon>
        <taxon>Cyanophyceae</taxon>
        <taxon>Nostocales</taxon>
        <taxon>Cyanomargaritaceae</taxon>
        <taxon>Cyanomargarita</taxon>
    </lineage>
</organism>
<comment type="caution">
    <text evidence="2">The sequence shown here is derived from an EMBL/GenBank/DDBJ whole genome shotgun (WGS) entry which is preliminary data.</text>
</comment>
<proteinExistence type="predicted"/>
<sequence>MPDKNDVPLMYRAQIEGRSQLHRIYKPRDLEEIAKEEGLKTAEQYSVRWVNQWLEVQSGIENPRNPLLNENLPEERSQFQVNIYKISWRFVTNGGKDDGVIRPLIAASGLPFYPGSSMKGAFREACQREEKAGRIPQGTCDRYCGAKLKDGDSQPGILRFHGGYPVDKWQENLLDIVHPQQKWQVQAIDTINRPKNESAFTLISLYKPNIKFGISSELKEINWNEIWNIWEKALGFGIGCRVSCGYGLADKITGDVLYQVKLHGIGASSKLINKKSEFRPNIFRAALRGHALRIFGGLNQKQAEDIVDELFGGIRSGKEEVGLLGMAFHQDSLGLDFVNQSDVYDVSGNLIWLLLGKLENSEHRPYLQKLLEKLTQFAMLLGGFGKSWRRADHRIFYPAYTKHIIGCHWDWADNNWNSVISLNDAKTLIEETLKAAKKWMLKRGFEVKQPITTKSLTTTTPSSQTNPNQPQLNRPMPRPAPKQNQATQETQWREAWHQENVQVWGRIAKNTGDSKVIHWLHSSRQGGNQQPEKGNYHNQQKKAQNQSLPSAVQRPTKPTNAFSSRPSIYRTSLTGRLKDTRKSPDPTQIGRLWHRMYPLKNDQYLELITIFPKGCTEAELLIKWLSSQAEWKQVW</sequence>
<reference evidence="2" key="2">
    <citation type="journal article" date="2022" name="Microbiol. Resour. Announc.">
        <title>Metagenome Sequencing to Explore Phylogenomics of Terrestrial Cyanobacteria.</title>
        <authorList>
            <person name="Ward R.D."/>
            <person name="Stajich J.E."/>
            <person name="Johansen J.R."/>
            <person name="Huntemann M."/>
            <person name="Clum A."/>
            <person name="Foster B."/>
            <person name="Foster B."/>
            <person name="Roux S."/>
            <person name="Palaniappan K."/>
            <person name="Varghese N."/>
            <person name="Mukherjee S."/>
            <person name="Reddy T.B.K."/>
            <person name="Daum C."/>
            <person name="Copeland A."/>
            <person name="Chen I.A."/>
            <person name="Ivanova N.N."/>
            <person name="Kyrpides N.C."/>
            <person name="Shapiro N."/>
            <person name="Eloe-Fadrosh E.A."/>
            <person name="Pietrasiak N."/>
        </authorList>
    </citation>
    <scope>NUCLEOTIDE SEQUENCE</scope>
    <source>
        <strain evidence="2">GSE-NOS-MK-12-04C</strain>
    </source>
</reference>
<feature type="compositionally biased region" description="Low complexity" evidence="1">
    <location>
        <begin position="452"/>
        <end position="473"/>
    </location>
</feature>
<dbReference type="AlphaFoldDB" id="A0A951QL17"/>
<feature type="compositionally biased region" description="Polar residues" evidence="1">
    <location>
        <begin position="523"/>
        <end position="550"/>
    </location>
</feature>
<evidence type="ECO:0000313" key="3">
    <source>
        <dbReference type="Proteomes" id="UP000729701"/>
    </source>
</evidence>
<gene>
    <name evidence="2" type="ORF">KME60_10565</name>
</gene>
<feature type="region of interest" description="Disordered" evidence="1">
    <location>
        <begin position="452"/>
        <end position="491"/>
    </location>
</feature>
<feature type="compositionally biased region" description="Polar residues" evidence="1">
    <location>
        <begin position="556"/>
        <end position="574"/>
    </location>
</feature>
<dbReference type="EMBL" id="JAHHGZ010000009">
    <property type="protein sequence ID" value="MBW4667850.1"/>
    <property type="molecule type" value="Genomic_DNA"/>
</dbReference>
<evidence type="ECO:0000313" key="2">
    <source>
        <dbReference type="EMBL" id="MBW4667850.1"/>
    </source>
</evidence>
<protein>
    <submittedName>
        <fullName evidence="2">RAMP superfamily protein</fullName>
    </submittedName>
</protein>
<reference evidence="2" key="1">
    <citation type="submission" date="2021-05" db="EMBL/GenBank/DDBJ databases">
        <authorList>
            <person name="Pietrasiak N."/>
            <person name="Ward R."/>
            <person name="Stajich J.E."/>
            <person name="Kurbessoian T."/>
        </authorList>
    </citation>
    <scope>NUCLEOTIDE SEQUENCE</scope>
    <source>
        <strain evidence="2">GSE-NOS-MK-12-04C</strain>
    </source>
</reference>
<feature type="region of interest" description="Disordered" evidence="1">
    <location>
        <begin position="523"/>
        <end position="588"/>
    </location>
</feature>
<dbReference type="Proteomes" id="UP000729701">
    <property type="component" value="Unassembled WGS sequence"/>
</dbReference>
<evidence type="ECO:0000256" key="1">
    <source>
        <dbReference type="SAM" id="MobiDB-lite"/>
    </source>
</evidence>
<accession>A0A951QL17</accession>